<comment type="caution">
    <text evidence="1">The sequence shown here is derived from an EMBL/GenBank/DDBJ whole genome shotgun (WGS) entry which is preliminary data.</text>
</comment>
<dbReference type="SUPFAM" id="SSF55608">
    <property type="entry name" value="Homing endonucleases"/>
    <property type="match status" value="1"/>
</dbReference>
<evidence type="ECO:0000313" key="2">
    <source>
        <dbReference type="Proteomes" id="UP000230081"/>
    </source>
</evidence>
<protein>
    <recommendedName>
        <fullName evidence="3">DOD-type homing endonuclease domain-containing protein</fullName>
    </recommendedName>
</protein>
<name>A0A2M7UVB5_9BACT</name>
<proteinExistence type="predicted"/>
<dbReference type="AlphaFoldDB" id="A0A2M7UVB5"/>
<evidence type="ECO:0008006" key="3">
    <source>
        <dbReference type="Google" id="ProtNLM"/>
    </source>
</evidence>
<evidence type="ECO:0000313" key="1">
    <source>
        <dbReference type="EMBL" id="PIZ87898.1"/>
    </source>
</evidence>
<dbReference type="EMBL" id="PFPA01000076">
    <property type="protein sequence ID" value="PIZ87898.1"/>
    <property type="molecule type" value="Genomic_DNA"/>
</dbReference>
<organism evidence="1 2">
    <name type="scientific">Candidatus Nealsonbacteria bacterium CG_4_10_14_0_2_um_filter_39_15</name>
    <dbReference type="NCBI Taxonomy" id="1974681"/>
    <lineage>
        <taxon>Bacteria</taxon>
        <taxon>Candidatus Nealsoniibacteriota</taxon>
    </lineage>
</organism>
<dbReference type="Proteomes" id="UP000230081">
    <property type="component" value="Unassembled WGS sequence"/>
</dbReference>
<reference evidence="2" key="1">
    <citation type="submission" date="2017-09" db="EMBL/GenBank/DDBJ databases">
        <title>Depth-based differentiation of microbial function through sediment-hosted aquifers and enrichment of novel symbionts in the deep terrestrial subsurface.</title>
        <authorList>
            <person name="Probst A.J."/>
            <person name="Ladd B."/>
            <person name="Jarett J.K."/>
            <person name="Geller-Mcgrath D.E."/>
            <person name="Sieber C.M.K."/>
            <person name="Emerson J.B."/>
            <person name="Anantharaman K."/>
            <person name="Thomas B.C."/>
            <person name="Malmstrom R."/>
            <person name="Stieglmeier M."/>
            <person name="Klingl A."/>
            <person name="Woyke T."/>
            <person name="Ryan C.M."/>
            <person name="Banfield J.F."/>
        </authorList>
    </citation>
    <scope>NUCLEOTIDE SEQUENCE [LARGE SCALE GENOMIC DNA]</scope>
</reference>
<accession>A0A2M7UVB5</accession>
<dbReference type="InterPro" id="IPR027434">
    <property type="entry name" value="Homing_endonucl"/>
</dbReference>
<dbReference type="Gene3D" id="3.10.28.10">
    <property type="entry name" value="Homing endonucleases"/>
    <property type="match status" value="1"/>
</dbReference>
<gene>
    <name evidence="1" type="ORF">COX91_03105</name>
</gene>
<dbReference type="Gene3D" id="1.10.10.60">
    <property type="entry name" value="Homeodomain-like"/>
    <property type="match status" value="1"/>
</dbReference>
<sequence>MRLIDKLSAKKLRELYWQRKMSSPEIAKIYNSTPEHVRLLLRKYKIRIRTKSEAMKIFEGVEISKKELKKLYLNKKVSIYKIAKKFNCCPGTVWNRLVEYSIPIRTREEAWASVRFLSFRKNFSGDLKEKAYLMGFRAGDLKAKARSKTSPTIFIQTNSTKPNLIQLVERLFSPYGHIWKGGPYENGAVCIEYLLNRSFEFLLSKKDLIEPWVLEKTNLFAAYLAGYVDAEGCFYLSDNIGGFQINSEDKNILWQIYSKILTLAIPCSPPRISHKAGEKSRGKFKFRKDVWTFGMRRKNSLLKLIDLVNPYSKHADKRKSMEIVKNNVLERNKKYNNQPDRRFYKLYLEEGVKI</sequence>